<dbReference type="InterPro" id="IPR027417">
    <property type="entry name" value="P-loop_NTPase"/>
</dbReference>
<dbReference type="InterPro" id="IPR051309">
    <property type="entry name" value="ABCF_ATPase"/>
</dbReference>
<evidence type="ECO:0000256" key="1">
    <source>
        <dbReference type="ARBA" id="ARBA00022737"/>
    </source>
</evidence>
<reference evidence="7 8" key="1">
    <citation type="submission" date="2018-11" db="EMBL/GenBank/DDBJ databases">
        <title>Rufibacter latericius sp. nov., isolated from water in Baiyang Lake.</title>
        <authorList>
            <person name="Yang Y."/>
        </authorList>
    </citation>
    <scope>NUCLEOTIDE SEQUENCE [LARGE SCALE GENOMIC DNA]</scope>
    <source>
        <strain evidence="7 8">R-22-1c-1</strain>
    </source>
</reference>
<protein>
    <recommendedName>
        <fullName evidence="5">Probable ATP-binding protein YbiT</fullName>
    </recommendedName>
</protein>
<sequence>MISVDSVAVEFNGAALFSNVTFNINETDRIALMGKNGAGKSTLLKIIAGVNKPTKGKLSAPKDAVIAYLPQHLLTKDESTVFEEASKAFGQILEMKAKMDELNTQLETRTDYESDEYMKLIEDVSELSEKYYSIEEINFDAEVEKTLLGLGFLRSDFTRSTSEFSGGWRMRIELAKILLQKPDLILLDEPTNHLDIESVQWLEDFLVNNAKAVIVISHDKTFVDNITNRTIEVTMGRIYDYKVPYTQYLQLRKERREQQQRQFDDQQKEIADIQAFIDRFKGTYSKTLQVQSRVKMLEKIEIIQVDEVDTSALNLKFPPAPRSGNYPVIVEELTKKYGDHTVFKDASLTIERGQKVAFVGKNGEGKSTLIKAIMGEIDYDGKLQLGHNSMIGYFAQNQASLLDEELSVFQTIDQIAVGDMRTRIKDILGAFMFSGDTVEKKVKMLSGGEKTRLAMIKLLLQPVNLLILDEPTNHLDIKTKDILKDALKAFDGTLILVSHDRDFLDGLAEKVFEFGNKRIREHFEDINGFLRNKKMENLREIERKTVAS</sequence>
<proteinExistence type="inferred from homology"/>
<dbReference type="FunFam" id="3.40.50.300:FF:000011">
    <property type="entry name" value="Putative ABC transporter ATP-binding component"/>
    <property type="match status" value="1"/>
</dbReference>
<dbReference type="GO" id="GO:0005524">
    <property type="term" value="F:ATP binding"/>
    <property type="evidence" value="ECO:0007669"/>
    <property type="project" value="UniProtKB-KW"/>
</dbReference>
<evidence type="ECO:0000256" key="3">
    <source>
        <dbReference type="ARBA" id="ARBA00022840"/>
    </source>
</evidence>
<comment type="similarity">
    <text evidence="4">Belongs to the ABC transporter superfamily. ABCF family. YbiT subfamily.</text>
</comment>
<dbReference type="InterPro" id="IPR003439">
    <property type="entry name" value="ABC_transporter-like_ATP-bd"/>
</dbReference>
<dbReference type="GO" id="GO:0016887">
    <property type="term" value="F:ATP hydrolysis activity"/>
    <property type="evidence" value="ECO:0007669"/>
    <property type="project" value="InterPro"/>
</dbReference>
<dbReference type="SUPFAM" id="SSF52540">
    <property type="entry name" value="P-loop containing nucleoside triphosphate hydrolases"/>
    <property type="match status" value="2"/>
</dbReference>
<dbReference type="CDD" id="cd03221">
    <property type="entry name" value="ABCF_EF-3"/>
    <property type="match status" value="2"/>
</dbReference>
<dbReference type="InterPro" id="IPR032781">
    <property type="entry name" value="ABC_tran_Xtn"/>
</dbReference>
<evidence type="ECO:0000256" key="4">
    <source>
        <dbReference type="ARBA" id="ARBA00061551"/>
    </source>
</evidence>
<dbReference type="AlphaFoldDB" id="A0A3M9N1M3"/>
<evidence type="ECO:0000256" key="5">
    <source>
        <dbReference type="ARBA" id="ARBA00074044"/>
    </source>
</evidence>
<dbReference type="RefSeq" id="WP_123125141.1">
    <property type="nucleotide sequence ID" value="NZ_RJJD01000001.1"/>
</dbReference>
<keyword evidence="8" id="KW-1185">Reference proteome</keyword>
<organism evidence="7 8">
    <name type="scientific">Rufibacter latericius</name>
    <dbReference type="NCBI Taxonomy" id="2487040"/>
    <lineage>
        <taxon>Bacteria</taxon>
        <taxon>Pseudomonadati</taxon>
        <taxon>Bacteroidota</taxon>
        <taxon>Cytophagia</taxon>
        <taxon>Cytophagales</taxon>
        <taxon>Hymenobacteraceae</taxon>
        <taxon>Rufibacter</taxon>
    </lineage>
</organism>
<feature type="domain" description="ABC transporter" evidence="6">
    <location>
        <begin position="328"/>
        <end position="541"/>
    </location>
</feature>
<comment type="caution">
    <text evidence="7">The sequence shown here is derived from an EMBL/GenBank/DDBJ whole genome shotgun (WGS) entry which is preliminary data.</text>
</comment>
<dbReference type="PROSITE" id="PS00211">
    <property type="entry name" value="ABC_TRANSPORTER_1"/>
    <property type="match status" value="2"/>
</dbReference>
<evidence type="ECO:0000313" key="7">
    <source>
        <dbReference type="EMBL" id="RNI31237.1"/>
    </source>
</evidence>
<keyword evidence="1" id="KW-0677">Repeat</keyword>
<dbReference type="FunFam" id="3.40.50.300:FF:000070">
    <property type="entry name" value="Putative ABC transporter ATP-binding component"/>
    <property type="match status" value="1"/>
</dbReference>
<dbReference type="PANTHER" id="PTHR42855">
    <property type="entry name" value="ABC TRANSPORTER ATP-BINDING SUBUNIT"/>
    <property type="match status" value="1"/>
</dbReference>
<dbReference type="OrthoDB" id="1521973at2"/>
<evidence type="ECO:0000259" key="6">
    <source>
        <dbReference type="PROSITE" id="PS50893"/>
    </source>
</evidence>
<name>A0A3M9N1M3_9BACT</name>
<feature type="domain" description="ABC transporter" evidence="6">
    <location>
        <begin position="2"/>
        <end position="260"/>
    </location>
</feature>
<dbReference type="Proteomes" id="UP000272117">
    <property type="component" value="Unassembled WGS sequence"/>
</dbReference>
<dbReference type="Pfam" id="PF00005">
    <property type="entry name" value="ABC_tran"/>
    <property type="match status" value="2"/>
</dbReference>
<dbReference type="InterPro" id="IPR017871">
    <property type="entry name" value="ABC_transporter-like_CS"/>
</dbReference>
<gene>
    <name evidence="7" type="ORF">EFB08_01515</name>
</gene>
<evidence type="ECO:0000256" key="2">
    <source>
        <dbReference type="ARBA" id="ARBA00022741"/>
    </source>
</evidence>
<evidence type="ECO:0000313" key="8">
    <source>
        <dbReference type="Proteomes" id="UP000272117"/>
    </source>
</evidence>
<keyword evidence="2" id="KW-0547">Nucleotide-binding</keyword>
<dbReference type="PANTHER" id="PTHR42855:SF2">
    <property type="entry name" value="DRUG RESISTANCE ABC TRANSPORTER,ATP-BINDING PROTEIN"/>
    <property type="match status" value="1"/>
</dbReference>
<accession>A0A3M9N1M3</accession>
<keyword evidence="3 7" id="KW-0067">ATP-binding</keyword>
<dbReference type="EMBL" id="RJJD01000001">
    <property type="protein sequence ID" value="RNI31237.1"/>
    <property type="molecule type" value="Genomic_DNA"/>
</dbReference>
<dbReference type="Pfam" id="PF12848">
    <property type="entry name" value="ABC_tran_Xtn"/>
    <property type="match status" value="1"/>
</dbReference>
<dbReference type="Gene3D" id="3.40.50.300">
    <property type="entry name" value="P-loop containing nucleotide triphosphate hydrolases"/>
    <property type="match status" value="2"/>
</dbReference>
<dbReference type="InterPro" id="IPR003593">
    <property type="entry name" value="AAA+_ATPase"/>
</dbReference>
<dbReference type="PROSITE" id="PS50893">
    <property type="entry name" value="ABC_TRANSPORTER_2"/>
    <property type="match status" value="2"/>
</dbReference>
<dbReference type="SMART" id="SM00382">
    <property type="entry name" value="AAA"/>
    <property type="match status" value="2"/>
</dbReference>